<evidence type="ECO:0000313" key="19">
    <source>
        <dbReference type="EMBL" id="PJF16648.1"/>
    </source>
</evidence>
<dbReference type="SUPFAM" id="SSF57850">
    <property type="entry name" value="RING/U-box"/>
    <property type="match status" value="1"/>
</dbReference>
<dbReference type="Gene3D" id="3.30.40.10">
    <property type="entry name" value="Zinc/RING finger domain, C3HC4 (zinc finger)"/>
    <property type="match status" value="1"/>
</dbReference>
<evidence type="ECO:0000256" key="1">
    <source>
        <dbReference type="ARBA" id="ARBA00000900"/>
    </source>
</evidence>
<dbReference type="EC" id="2.3.2.27" evidence="5"/>
<evidence type="ECO:0000256" key="7">
    <source>
        <dbReference type="ARBA" id="ARBA00022692"/>
    </source>
</evidence>
<dbReference type="Pfam" id="PF25563">
    <property type="entry name" value="TPR_SYVN1_N"/>
    <property type="match status" value="1"/>
</dbReference>
<evidence type="ECO:0000256" key="4">
    <source>
        <dbReference type="ARBA" id="ARBA00010089"/>
    </source>
</evidence>
<evidence type="ECO:0000256" key="11">
    <source>
        <dbReference type="ARBA" id="ARBA00022824"/>
    </source>
</evidence>
<keyword evidence="14" id="KW-0472">Membrane</keyword>
<dbReference type="CDD" id="cd16479">
    <property type="entry name" value="RING-H2_synoviolin"/>
    <property type="match status" value="1"/>
</dbReference>
<evidence type="ECO:0000256" key="15">
    <source>
        <dbReference type="PROSITE-ProRule" id="PRU00175"/>
    </source>
</evidence>
<evidence type="ECO:0000313" key="20">
    <source>
        <dbReference type="Proteomes" id="UP000240830"/>
    </source>
</evidence>
<dbReference type="AlphaFoldDB" id="A0A2H9TFT8"/>
<dbReference type="Proteomes" id="UP000240830">
    <property type="component" value="Unassembled WGS sequence"/>
</dbReference>
<accession>A0A2H9TFT8</accession>
<dbReference type="EMBL" id="MTSL01000213">
    <property type="protein sequence ID" value="PJF16648.1"/>
    <property type="molecule type" value="Genomic_DNA"/>
</dbReference>
<protein>
    <recommendedName>
        <fullName evidence="5">RING-type E3 ubiquitin transferase</fullName>
        <ecNumber evidence="5">2.3.2.27</ecNumber>
    </recommendedName>
</protein>
<dbReference type="Pfam" id="PF13639">
    <property type="entry name" value="zf-RING_2"/>
    <property type="match status" value="1"/>
</dbReference>
<evidence type="ECO:0000256" key="5">
    <source>
        <dbReference type="ARBA" id="ARBA00012483"/>
    </source>
</evidence>
<dbReference type="PANTHER" id="PTHR22763:SF184">
    <property type="entry name" value="E3 UBIQUITIN-PROTEIN LIGASE SYNOVIOLIN"/>
    <property type="match status" value="1"/>
</dbReference>
<keyword evidence="6" id="KW-0808">Transferase</keyword>
<gene>
    <name evidence="19" type="ORF">PSACC_03601</name>
</gene>
<feature type="region of interest" description="Disordered" evidence="17">
    <location>
        <begin position="322"/>
        <end position="353"/>
    </location>
</feature>
<dbReference type="SMART" id="SM00184">
    <property type="entry name" value="RING"/>
    <property type="match status" value="1"/>
</dbReference>
<keyword evidence="16" id="KW-0175">Coiled coil</keyword>
<dbReference type="InterPro" id="IPR050731">
    <property type="entry name" value="HRD1_E3_ubiq-ligases"/>
</dbReference>
<name>A0A2H9TFT8_9FUNG</name>
<comment type="similarity">
    <text evidence="4">Belongs to the HRD1 family.</text>
</comment>
<evidence type="ECO:0000256" key="2">
    <source>
        <dbReference type="ARBA" id="ARBA00004477"/>
    </source>
</evidence>
<dbReference type="FunFam" id="3.30.40.10:FF:000259">
    <property type="entry name" value="E3 ubiquitin protein ligase RIN2"/>
    <property type="match status" value="1"/>
</dbReference>
<evidence type="ECO:0000256" key="17">
    <source>
        <dbReference type="SAM" id="MobiDB-lite"/>
    </source>
</evidence>
<dbReference type="STRING" id="1246581.A0A2H9TFT8"/>
<keyword evidence="10" id="KW-0833">Ubl conjugation pathway</keyword>
<evidence type="ECO:0000256" key="3">
    <source>
        <dbReference type="ARBA" id="ARBA00004906"/>
    </source>
</evidence>
<dbReference type="GO" id="GO:0043161">
    <property type="term" value="P:proteasome-mediated ubiquitin-dependent protein catabolic process"/>
    <property type="evidence" value="ECO:0007669"/>
    <property type="project" value="TreeGrafter"/>
</dbReference>
<dbReference type="PROSITE" id="PS50089">
    <property type="entry name" value="ZF_RING_2"/>
    <property type="match status" value="1"/>
</dbReference>
<feature type="region of interest" description="Disordered" evidence="17">
    <location>
        <begin position="186"/>
        <end position="229"/>
    </location>
</feature>
<comment type="catalytic activity">
    <reaction evidence="1">
        <text>S-ubiquitinyl-[E2 ubiquitin-conjugating enzyme]-L-cysteine + [acceptor protein]-L-lysine = [E2 ubiquitin-conjugating enzyme]-L-cysteine + N(6)-ubiquitinyl-[acceptor protein]-L-lysine.</text>
        <dbReference type="EC" id="2.3.2.27"/>
    </reaction>
</comment>
<dbReference type="GO" id="GO:0008270">
    <property type="term" value="F:zinc ion binding"/>
    <property type="evidence" value="ECO:0007669"/>
    <property type="project" value="UniProtKB-KW"/>
</dbReference>
<keyword evidence="9 15" id="KW-0863">Zinc-finger</keyword>
<reference evidence="19 20" key="1">
    <citation type="submission" date="2016-10" db="EMBL/GenBank/DDBJ databases">
        <title>The genome of Paramicrosporidium saccamoebae is the missing link in understanding Cryptomycota and Microsporidia evolution.</title>
        <authorList>
            <person name="Quandt C.A."/>
            <person name="Beaudet D."/>
            <person name="Corsaro D."/>
            <person name="Michel R."/>
            <person name="Corradi N."/>
            <person name="James T."/>
        </authorList>
    </citation>
    <scope>NUCLEOTIDE SEQUENCE [LARGE SCALE GENOMIC DNA]</scope>
    <source>
        <strain evidence="19 20">KSL3</strain>
    </source>
</reference>
<keyword evidence="12" id="KW-0862">Zinc</keyword>
<evidence type="ECO:0000256" key="13">
    <source>
        <dbReference type="ARBA" id="ARBA00022989"/>
    </source>
</evidence>
<dbReference type="OrthoDB" id="7759664at2759"/>
<keyword evidence="8" id="KW-0479">Metal-binding</keyword>
<evidence type="ECO:0000256" key="10">
    <source>
        <dbReference type="ARBA" id="ARBA00022786"/>
    </source>
</evidence>
<evidence type="ECO:0000256" key="14">
    <source>
        <dbReference type="ARBA" id="ARBA00023136"/>
    </source>
</evidence>
<evidence type="ECO:0000256" key="8">
    <source>
        <dbReference type="ARBA" id="ARBA00022723"/>
    </source>
</evidence>
<comment type="subcellular location">
    <subcellularLocation>
        <location evidence="2">Endoplasmic reticulum membrane</location>
        <topology evidence="2">Multi-pass membrane protein</topology>
    </subcellularLocation>
</comment>
<dbReference type="GO" id="GO:0061630">
    <property type="term" value="F:ubiquitin protein ligase activity"/>
    <property type="evidence" value="ECO:0007669"/>
    <property type="project" value="UniProtKB-EC"/>
</dbReference>
<evidence type="ECO:0000259" key="18">
    <source>
        <dbReference type="PROSITE" id="PS50089"/>
    </source>
</evidence>
<keyword evidence="20" id="KW-1185">Reference proteome</keyword>
<dbReference type="InterPro" id="IPR001841">
    <property type="entry name" value="Znf_RING"/>
</dbReference>
<feature type="compositionally biased region" description="Basic and acidic residues" evidence="17">
    <location>
        <begin position="343"/>
        <end position="353"/>
    </location>
</feature>
<dbReference type="InterPro" id="IPR013083">
    <property type="entry name" value="Znf_RING/FYVE/PHD"/>
</dbReference>
<organism evidence="19 20">
    <name type="scientific">Paramicrosporidium saccamoebae</name>
    <dbReference type="NCBI Taxonomy" id="1246581"/>
    <lineage>
        <taxon>Eukaryota</taxon>
        <taxon>Fungi</taxon>
        <taxon>Fungi incertae sedis</taxon>
        <taxon>Cryptomycota</taxon>
        <taxon>Cryptomycota incertae sedis</taxon>
        <taxon>Paramicrosporidium</taxon>
    </lineage>
</organism>
<evidence type="ECO:0000256" key="12">
    <source>
        <dbReference type="ARBA" id="ARBA00022833"/>
    </source>
</evidence>
<dbReference type="InterPro" id="IPR058051">
    <property type="entry name" value="Znf_RING_synoviolin"/>
</dbReference>
<evidence type="ECO:0000256" key="9">
    <source>
        <dbReference type="ARBA" id="ARBA00022771"/>
    </source>
</evidence>
<feature type="coiled-coil region" evidence="16">
    <location>
        <begin position="283"/>
        <end position="317"/>
    </location>
</feature>
<comment type="caution">
    <text evidence="19">The sequence shown here is derived from an EMBL/GenBank/DDBJ whole genome shotgun (WGS) entry which is preliminary data.</text>
</comment>
<keyword evidence="13" id="KW-1133">Transmembrane helix</keyword>
<dbReference type="GO" id="GO:0005789">
    <property type="term" value="C:endoplasmic reticulum membrane"/>
    <property type="evidence" value="ECO:0007669"/>
    <property type="project" value="UniProtKB-SubCell"/>
</dbReference>
<proteinExistence type="inferred from homology"/>
<keyword evidence="7" id="KW-0812">Transmembrane</keyword>
<evidence type="ECO:0000256" key="6">
    <source>
        <dbReference type="ARBA" id="ARBA00022679"/>
    </source>
</evidence>
<dbReference type="InterPro" id="IPR057992">
    <property type="entry name" value="TPR_SYVN1_N"/>
</dbReference>
<evidence type="ECO:0000256" key="16">
    <source>
        <dbReference type="SAM" id="Coils"/>
    </source>
</evidence>
<comment type="pathway">
    <text evidence="3">Protein modification; protein ubiquitination.</text>
</comment>
<keyword evidence="11" id="KW-0256">Endoplasmic reticulum</keyword>
<sequence>MYYGIPLHIIRDLYLTVRSFAMRVKDIIRYRKATANMNEKYPDATEEELAETDRVCIICREEMVAAKKLPCGHLFHFRCLRSWLERQQACPTCRRPILDDAVPTPSPVQAQPGNDDQQRAMVWRNGHWEPLNANLDMRERPDAPEDNGGPAVVFPNLQPPPMAGNVIPGPFGTVPVILIPPDQIAVVRPPRPPRTPDFRPANIGDEHDVPRRPHSASPSTSPRDHTTISSKPIYILKSQNPIYLEPLGAEFPVVSPVLSEATDDELLDDAEIPQLRSSIRKRLSAELATLSQLQNEIATLTERLIIADSRLEALETEAGIMESFPSLVPPSGQNTGNYDEGGESDKQAGKRKI</sequence>
<feature type="domain" description="RING-type" evidence="18">
    <location>
        <begin position="56"/>
        <end position="94"/>
    </location>
</feature>
<dbReference type="GO" id="GO:0036503">
    <property type="term" value="P:ERAD pathway"/>
    <property type="evidence" value="ECO:0007669"/>
    <property type="project" value="TreeGrafter"/>
</dbReference>
<dbReference type="PANTHER" id="PTHR22763">
    <property type="entry name" value="RING ZINC FINGER PROTEIN"/>
    <property type="match status" value="1"/>
</dbReference>